<evidence type="ECO:0000256" key="4">
    <source>
        <dbReference type="ARBA" id="ARBA00023136"/>
    </source>
</evidence>
<protein>
    <submittedName>
        <fullName evidence="6">Membrane protein required for colicin V production</fullName>
    </submittedName>
</protein>
<evidence type="ECO:0000313" key="6">
    <source>
        <dbReference type="EMBL" id="PXW75071.1"/>
    </source>
</evidence>
<comment type="subcellular location">
    <subcellularLocation>
        <location evidence="1">Membrane</location>
        <topology evidence="1">Multi-pass membrane protein</topology>
    </subcellularLocation>
</comment>
<feature type="transmembrane region" description="Helical" evidence="5">
    <location>
        <begin position="99"/>
        <end position="121"/>
    </location>
</feature>
<dbReference type="OrthoDB" id="9806894at2"/>
<dbReference type="GO" id="GO:0009403">
    <property type="term" value="P:toxin biosynthetic process"/>
    <property type="evidence" value="ECO:0007669"/>
    <property type="project" value="InterPro"/>
</dbReference>
<dbReference type="Proteomes" id="UP000248014">
    <property type="component" value="Unassembled WGS sequence"/>
</dbReference>
<accession>A0A2V3V2C3</accession>
<dbReference type="RefSeq" id="WP_110298827.1">
    <property type="nucleotide sequence ID" value="NZ_QJJM01000007.1"/>
</dbReference>
<organism evidence="6 7">
    <name type="scientific">Blastomonas natatoria</name>
    <dbReference type="NCBI Taxonomy" id="34015"/>
    <lineage>
        <taxon>Bacteria</taxon>
        <taxon>Pseudomonadati</taxon>
        <taxon>Pseudomonadota</taxon>
        <taxon>Alphaproteobacteria</taxon>
        <taxon>Sphingomonadales</taxon>
        <taxon>Sphingomonadaceae</taxon>
        <taxon>Blastomonas</taxon>
    </lineage>
</organism>
<evidence type="ECO:0000256" key="1">
    <source>
        <dbReference type="ARBA" id="ARBA00004141"/>
    </source>
</evidence>
<name>A0A2V3V2C3_9SPHN</name>
<proteinExistence type="predicted"/>
<comment type="caution">
    <text evidence="6">The sequence shown here is derived from an EMBL/GenBank/DDBJ whole genome shotgun (WGS) entry which is preliminary data.</text>
</comment>
<dbReference type="Pfam" id="PF02674">
    <property type="entry name" value="Colicin_V"/>
    <property type="match status" value="1"/>
</dbReference>
<keyword evidence="2 5" id="KW-0812">Transmembrane</keyword>
<dbReference type="EMBL" id="QJJM01000007">
    <property type="protein sequence ID" value="PXW75071.1"/>
    <property type="molecule type" value="Genomic_DNA"/>
</dbReference>
<dbReference type="PANTHER" id="PTHR36926">
    <property type="entry name" value="COLICIN V PRODUCTION PROTEIN"/>
    <property type="match status" value="1"/>
</dbReference>
<evidence type="ECO:0000256" key="5">
    <source>
        <dbReference type="SAM" id="Phobius"/>
    </source>
</evidence>
<evidence type="ECO:0000313" key="7">
    <source>
        <dbReference type="Proteomes" id="UP000248014"/>
    </source>
</evidence>
<dbReference type="GO" id="GO:0016020">
    <property type="term" value="C:membrane"/>
    <property type="evidence" value="ECO:0007669"/>
    <property type="project" value="UniProtKB-SubCell"/>
</dbReference>
<evidence type="ECO:0000256" key="2">
    <source>
        <dbReference type="ARBA" id="ARBA00022692"/>
    </source>
</evidence>
<evidence type="ECO:0000256" key="3">
    <source>
        <dbReference type="ARBA" id="ARBA00022989"/>
    </source>
</evidence>
<feature type="transmembrane region" description="Helical" evidence="5">
    <location>
        <begin position="7"/>
        <end position="40"/>
    </location>
</feature>
<dbReference type="PANTHER" id="PTHR36926:SF1">
    <property type="entry name" value="COLICIN V PRODUCTION PROTEIN"/>
    <property type="match status" value="1"/>
</dbReference>
<dbReference type="InterPro" id="IPR003825">
    <property type="entry name" value="Colicin-V_CvpA"/>
</dbReference>
<reference evidence="6 7" key="1">
    <citation type="submission" date="2018-05" db="EMBL/GenBank/DDBJ databases">
        <title>Genomic Encyclopedia of Type Strains, Phase IV (KMG-IV): sequencing the most valuable type-strain genomes for metagenomic binning, comparative biology and taxonomic classification.</title>
        <authorList>
            <person name="Goeker M."/>
        </authorList>
    </citation>
    <scope>NUCLEOTIDE SEQUENCE [LARGE SCALE GENOMIC DNA]</scope>
    <source>
        <strain evidence="6 7">DSM 3183</strain>
    </source>
</reference>
<sequence>MTAFDVLVLTLLAGGAILGFLNGFVYAAISLIAWVAGIFALRLFHAPVTALLKEPVGNDAGAAALALVGIYLGVYLIGKLIATTLRSRTRKSVLGPIDRVLGFGFGAVKGLILATLTYLLVTMLHGIVWPNQGQPEWITDSRTYPLLNASGTALVDLYDYQQSVGDE</sequence>
<keyword evidence="7" id="KW-1185">Reference proteome</keyword>
<dbReference type="AlphaFoldDB" id="A0A2V3V2C3"/>
<dbReference type="InterPro" id="IPR052719">
    <property type="entry name" value="CvpA-like"/>
</dbReference>
<feature type="transmembrane region" description="Helical" evidence="5">
    <location>
        <begin position="60"/>
        <end position="78"/>
    </location>
</feature>
<keyword evidence="4 5" id="KW-0472">Membrane</keyword>
<keyword evidence="3 5" id="KW-1133">Transmembrane helix</keyword>
<gene>
    <name evidence="6" type="ORF">C7451_10739</name>
</gene>